<dbReference type="RefSeq" id="WP_056085530.1">
    <property type="nucleotide sequence ID" value="NZ_JALBWS010000009.1"/>
</dbReference>
<dbReference type="EMBL" id="JBHSMM010000006">
    <property type="protein sequence ID" value="MFC5441514.1"/>
    <property type="molecule type" value="Genomic_DNA"/>
</dbReference>
<comment type="caution">
    <text evidence="1">The sequence shown here is derived from an EMBL/GenBank/DDBJ whole genome shotgun (WGS) entry which is preliminary data.</text>
</comment>
<sequence length="69" mass="7499">MSQAHQERTFEDSGKSFAAILNRQDDGLFSATVRLPDGSLRTVPAEHFASEDEAMEAAQSFAHELVGSC</sequence>
<protein>
    <submittedName>
        <fullName evidence="1">Uncharacterized protein</fullName>
    </submittedName>
</protein>
<name>A0ABW0JZ45_9GAMM</name>
<dbReference type="Proteomes" id="UP001596018">
    <property type="component" value="Unassembled WGS sequence"/>
</dbReference>
<evidence type="ECO:0000313" key="1">
    <source>
        <dbReference type="EMBL" id="MFC5441514.1"/>
    </source>
</evidence>
<proteinExistence type="predicted"/>
<organism evidence="1 2">
    <name type="scientific">Rhodanobacter ginsenosidimutans</name>
    <dbReference type="NCBI Taxonomy" id="490571"/>
    <lineage>
        <taxon>Bacteria</taxon>
        <taxon>Pseudomonadati</taxon>
        <taxon>Pseudomonadota</taxon>
        <taxon>Gammaproteobacteria</taxon>
        <taxon>Lysobacterales</taxon>
        <taxon>Rhodanobacteraceae</taxon>
        <taxon>Rhodanobacter</taxon>
    </lineage>
</organism>
<gene>
    <name evidence="1" type="ORF">ACFPK0_15985</name>
</gene>
<keyword evidence="2" id="KW-1185">Reference proteome</keyword>
<evidence type="ECO:0000313" key="2">
    <source>
        <dbReference type="Proteomes" id="UP001596018"/>
    </source>
</evidence>
<reference evidence="2" key="1">
    <citation type="journal article" date="2019" name="Int. J. Syst. Evol. Microbiol.">
        <title>The Global Catalogue of Microorganisms (GCM) 10K type strain sequencing project: providing services to taxonomists for standard genome sequencing and annotation.</title>
        <authorList>
            <consortium name="The Broad Institute Genomics Platform"/>
            <consortium name="The Broad Institute Genome Sequencing Center for Infectious Disease"/>
            <person name="Wu L."/>
            <person name="Ma J."/>
        </authorList>
    </citation>
    <scope>NUCLEOTIDE SEQUENCE [LARGE SCALE GENOMIC DNA]</scope>
    <source>
        <strain evidence="2">KACC 12822</strain>
    </source>
</reference>
<accession>A0ABW0JZ45</accession>